<dbReference type="InterPro" id="IPR050738">
    <property type="entry name" value="Sulfatase"/>
</dbReference>
<sequence>MLAKFMEPLKAVFLFALIGWISLPACLSAAPNVLLIYSDDHGWADLALQGADPDVRTPNLDQLAHDGVRFSRGYVSAPQCVPSRAGVITGTHQNRFGVDDNHKGPLPLEVLTLPERLKQAGYVTGMCGKWHLDLGSKKEGPRTLRVLPDHMPHRHGFDEYWRGELRQYYASHGLDGKPFEDAPKLVSDDRFRITVQTEAALSFLDRRAAKPEVPWFLYLAWYAPHVPLESPEPWFSKTPDHLPKERRQALAMIAAMDDGIGRLRTKLKEMGVEKNTLIFFIGDNGAPLKRGAWNGSLNAPLIGEKGMLTDGGVRVPFVAAWPGKIPPRKVYEQPVMNLDVAATAVALAGLPHDQALDGVNLMPHLLGENKTAPHEALFWRWRSQAAVLEHPWKLIHLGDKESYLFDVSQPGGETENLLAKHPEIAARLDAKLKAWSQELHRPGAAEPLHPQDVVFFADHVDAKLAPAPPLAAVEPGGVQGWLCRNGTLETTDTGLRIVPQGRGTKAARVFITRPGLSVAGPVEITLRARAKKGGAARVSWRTKAESDFLPANESPFQWPAGEVWQELKVLLPIQGRLIHLRITPGAEAADLEIQSIELKGKNEALTHWEFGRAP</sequence>
<comment type="caution">
    <text evidence="4">The sequence shown here is derived from an EMBL/GenBank/DDBJ whole genome shotgun (WGS) entry which is preliminary data.</text>
</comment>
<dbReference type="InterPro" id="IPR000917">
    <property type="entry name" value="Sulfatase_N"/>
</dbReference>
<accession>A0ABP9PGB2</accession>
<dbReference type="Proteomes" id="UP001499852">
    <property type="component" value="Unassembled WGS sequence"/>
</dbReference>
<protein>
    <submittedName>
        <fullName evidence="4">Sulfatase-like hydrolase/transferase</fullName>
    </submittedName>
</protein>
<dbReference type="Gene3D" id="3.30.1120.10">
    <property type="match status" value="1"/>
</dbReference>
<dbReference type="PANTHER" id="PTHR42693:SF53">
    <property type="entry name" value="ENDO-4-O-SULFATASE"/>
    <property type="match status" value="1"/>
</dbReference>
<organism evidence="4 5">
    <name type="scientific">Prosthecobacter algae</name>
    <dbReference type="NCBI Taxonomy" id="1144682"/>
    <lineage>
        <taxon>Bacteria</taxon>
        <taxon>Pseudomonadati</taxon>
        <taxon>Verrucomicrobiota</taxon>
        <taxon>Verrucomicrobiia</taxon>
        <taxon>Verrucomicrobiales</taxon>
        <taxon>Verrucomicrobiaceae</taxon>
        <taxon>Prosthecobacter</taxon>
    </lineage>
</organism>
<name>A0ABP9PGB2_9BACT</name>
<dbReference type="EMBL" id="BAABIA010000007">
    <property type="protein sequence ID" value="GAA5144612.1"/>
    <property type="molecule type" value="Genomic_DNA"/>
</dbReference>
<dbReference type="PANTHER" id="PTHR42693">
    <property type="entry name" value="ARYLSULFATASE FAMILY MEMBER"/>
    <property type="match status" value="1"/>
</dbReference>
<evidence type="ECO:0000256" key="2">
    <source>
        <dbReference type="ARBA" id="ARBA00022801"/>
    </source>
</evidence>
<proteinExistence type="inferred from homology"/>
<evidence type="ECO:0000313" key="4">
    <source>
        <dbReference type="EMBL" id="GAA5144612.1"/>
    </source>
</evidence>
<dbReference type="SUPFAM" id="SSF53649">
    <property type="entry name" value="Alkaline phosphatase-like"/>
    <property type="match status" value="1"/>
</dbReference>
<comment type="similarity">
    <text evidence="1">Belongs to the sulfatase family.</text>
</comment>
<evidence type="ECO:0000259" key="3">
    <source>
        <dbReference type="Pfam" id="PF00884"/>
    </source>
</evidence>
<reference evidence="5" key="1">
    <citation type="journal article" date="2019" name="Int. J. Syst. Evol. Microbiol.">
        <title>The Global Catalogue of Microorganisms (GCM) 10K type strain sequencing project: providing services to taxonomists for standard genome sequencing and annotation.</title>
        <authorList>
            <consortium name="The Broad Institute Genomics Platform"/>
            <consortium name="The Broad Institute Genome Sequencing Center for Infectious Disease"/>
            <person name="Wu L."/>
            <person name="Ma J."/>
        </authorList>
    </citation>
    <scope>NUCLEOTIDE SEQUENCE [LARGE SCALE GENOMIC DNA]</scope>
    <source>
        <strain evidence="5">JCM 18053</strain>
    </source>
</reference>
<keyword evidence="5" id="KW-1185">Reference proteome</keyword>
<dbReference type="Gene3D" id="3.40.720.10">
    <property type="entry name" value="Alkaline Phosphatase, subunit A"/>
    <property type="match status" value="1"/>
</dbReference>
<evidence type="ECO:0000313" key="5">
    <source>
        <dbReference type="Proteomes" id="UP001499852"/>
    </source>
</evidence>
<feature type="domain" description="Sulfatase N-terminal" evidence="3">
    <location>
        <begin position="31"/>
        <end position="349"/>
    </location>
</feature>
<evidence type="ECO:0000256" key="1">
    <source>
        <dbReference type="ARBA" id="ARBA00008779"/>
    </source>
</evidence>
<dbReference type="Pfam" id="PF00884">
    <property type="entry name" value="Sulfatase"/>
    <property type="match status" value="1"/>
</dbReference>
<dbReference type="InterPro" id="IPR017850">
    <property type="entry name" value="Alkaline_phosphatase_core_sf"/>
</dbReference>
<gene>
    <name evidence="4" type="ORF">GCM10023213_35100</name>
</gene>
<keyword evidence="2" id="KW-0378">Hydrolase</keyword>